<sequence length="257" mass="28225">MTGDTSPITESDLLAYADGLLDDDRRTEIERHLADNPVLAEDVGHWRRQNETLRELYGHVARETVPARLSAHRMAHRVKAETNRNWRMAAAAVLLVTAGAVSGWFGRDMMAAGSLADSSMISEALAAHSLYTREVLHPVEVRGDQEAHLAAWLSKRLDRPLVIPDLRDEGLTLVGGRLLPANGGAAAQFMYEDDGGRRVTLYVVPTQNGKETSLRYVAAGALESFAWTEATLGCALVGDLPKERLQEIAVRAYRQLS</sequence>
<evidence type="ECO:0000313" key="2">
    <source>
        <dbReference type="EMBL" id="MET3794182.1"/>
    </source>
</evidence>
<dbReference type="Proteomes" id="UP001549076">
    <property type="component" value="Unassembled WGS sequence"/>
</dbReference>
<keyword evidence="1" id="KW-0812">Transmembrane</keyword>
<dbReference type="InterPro" id="IPR041916">
    <property type="entry name" value="Anti_sigma_zinc_sf"/>
</dbReference>
<accession>A0ABV2N5U2</accession>
<organism evidence="2 3">
    <name type="scientific">Aquamicrobium terrae</name>
    <dbReference type="NCBI Taxonomy" id="1324945"/>
    <lineage>
        <taxon>Bacteria</taxon>
        <taxon>Pseudomonadati</taxon>
        <taxon>Pseudomonadota</taxon>
        <taxon>Alphaproteobacteria</taxon>
        <taxon>Hyphomicrobiales</taxon>
        <taxon>Phyllobacteriaceae</taxon>
        <taxon>Aquamicrobium</taxon>
    </lineage>
</organism>
<comment type="caution">
    <text evidence="2">The sequence shown here is derived from an EMBL/GenBank/DDBJ whole genome shotgun (WGS) entry which is preliminary data.</text>
</comment>
<dbReference type="Gene3D" id="1.10.10.1320">
    <property type="entry name" value="Anti-sigma factor, zinc-finger domain"/>
    <property type="match status" value="1"/>
</dbReference>
<reference evidence="2 3" key="1">
    <citation type="submission" date="2024-06" db="EMBL/GenBank/DDBJ databases">
        <title>Genomic Encyclopedia of Type Strains, Phase IV (KMG-IV): sequencing the most valuable type-strain genomes for metagenomic binning, comparative biology and taxonomic classification.</title>
        <authorList>
            <person name="Goeker M."/>
        </authorList>
    </citation>
    <scope>NUCLEOTIDE SEQUENCE [LARGE SCALE GENOMIC DNA]</scope>
    <source>
        <strain evidence="2 3">DSM 27865</strain>
    </source>
</reference>
<gene>
    <name evidence="2" type="ORF">ABID37_004422</name>
</gene>
<evidence type="ECO:0000313" key="3">
    <source>
        <dbReference type="Proteomes" id="UP001549076"/>
    </source>
</evidence>
<keyword evidence="1" id="KW-1133">Transmembrane helix</keyword>
<dbReference type="RefSeq" id="WP_354198702.1">
    <property type="nucleotide sequence ID" value="NZ_JBEPML010000021.1"/>
</dbReference>
<evidence type="ECO:0000256" key="1">
    <source>
        <dbReference type="SAM" id="Phobius"/>
    </source>
</evidence>
<name>A0ABV2N5U2_9HYPH</name>
<keyword evidence="3" id="KW-1185">Reference proteome</keyword>
<dbReference type="EMBL" id="JBEPML010000021">
    <property type="protein sequence ID" value="MET3794182.1"/>
    <property type="molecule type" value="Genomic_DNA"/>
</dbReference>
<keyword evidence="1" id="KW-0472">Membrane</keyword>
<protein>
    <submittedName>
        <fullName evidence="2">Anti-sigma factor RsiW</fullName>
    </submittedName>
</protein>
<proteinExistence type="predicted"/>
<feature type="transmembrane region" description="Helical" evidence="1">
    <location>
        <begin position="86"/>
        <end position="105"/>
    </location>
</feature>